<protein>
    <submittedName>
        <fullName evidence="7">Integrase</fullName>
    </submittedName>
</protein>
<name>A0A413BAL2_BACSE</name>
<dbReference type="SUPFAM" id="SSF56349">
    <property type="entry name" value="DNA breaking-rejoining enzymes"/>
    <property type="match status" value="1"/>
</dbReference>
<evidence type="ECO:0000256" key="4">
    <source>
        <dbReference type="PROSITE-ProRule" id="PRU01248"/>
    </source>
</evidence>
<evidence type="ECO:0000313" key="8">
    <source>
        <dbReference type="Proteomes" id="UP000285150"/>
    </source>
</evidence>
<dbReference type="PANTHER" id="PTHR30349:SF64">
    <property type="entry name" value="PROPHAGE INTEGRASE INTD-RELATED"/>
    <property type="match status" value="1"/>
</dbReference>
<dbReference type="RefSeq" id="WP_117857231.1">
    <property type="nucleotide sequence ID" value="NZ_JAQCSR010000005.1"/>
</dbReference>
<accession>A0A413BAL2</accession>
<feature type="domain" description="Core-binding (CB)" evidence="6">
    <location>
        <begin position="1"/>
        <end position="79"/>
    </location>
</feature>
<dbReference type="PROSITE" id="PS51898">
    <property type="entry name" value="TYR_RECOMBINASE"/>
    <property type="match status" value="1"/>
</dbReference>
<dbReference type="InterPro" id="IPR002104">
    <property type="entry name" value="Integrase_catalytic"/>
</dbReference>
<dbReference type="EMBL" id="QSAF01000003">
    <property type="protein sequence ID" value="RGW35701.1"/>
    <property type="molecule type" value="Genomic_DNA"/>
</dbReference>
<dbReference type="InterPro" id="IPR050090">
    <property type="entry name" value="Tyrosine_recombinase_XerCD"/>
</dbReference>
<proteinExistence type="predicted"/>
<dbReference type="GO" id="GO:0006310">
    <property type="term" value="P:DNA recombination"/>
    <property type="evidence" value="ECO:0007669"/>
    <property type="project" value="UniProtKB-KW"/>
</dbReference>
<keyword evidence="3" id="KW-0233">DNA recombination</keyword>
<dbReference type="PROSITE" id="PS51900">
    <property type="entry name" value="CB"/>
    <property type="match status" value="1"/>
</dbReference>
<sequence length="321" mass="37519">MNIREAASTYVNYRRAVGEKYVTGAKQLNRLIKFVGEDVELEDVTVDTVTDYLYGGHKLANATWFIRYGALKGFFIWANTRGLCSHIPLPPKKPKHPVSLHPYIYSDEELKRLFETALDYRVWRKKKGSLYPQCVQMVLILCYVLGLRLGESTRLRIKDVDMDECVVYIRDTKFYKSRMLPFNERIKNILGSFMDWRKTEGLSQDLEANLFLDTKGNPLKDKTIESIFRRIRSRLSISRRDIKQQPRIHDLRHTFAVNRLTAWYRQGADVQQLLPQLSTYMGHSHLRHTSVYLSMTDCLLGEANKRFASFAKLSENDHENE</sequence>
<dbReference type="InterPro" id="IPR011010">
    <property type="entry name" value="DNA_brk_join_enz"/>
</dbReference>
<evidence type="ECO:0000313" key="7">
    <source>
        <dbReference type="EMBL" id="RGW35701.1"/>
    </source>
</evidence>
<keyword evidence="2 4" id="KW-0238">DNA-binding</keyword>
<comment type="caution">
    <text evidence="7">The sequence shown here is derived from an EMBL/GenBank/DDBJ whole genome shotgun (WGS) entry which is preliminary data.</text>
</comment>
<evidence type="ECO:0000256" key="2">
    <source>
        <dbReference type="ARBA" id="ARBA00023125"/>
    </source>
</evidence>
<reference evidence="7 8" key="1">
    <citation type="submission" date="2018-08" db="EMBL/GenBank/DDBJ databases">
        <title>A genome reference for cultivated species of the human gut microbiota.</title>
        <authorList>
            <person name="Zou Y."/>
            <person name="Xue W."/>
            <person name="Luo G."/>
        </authorList>
    </citation>
    <scope>NUCLEOTIDE SEQUENCE [LARGE SCALE GENOMIC DNA]</scope>
    <source>
        <strain evidence="7 8">AF12-7</strain>
    </source>
</reference>
<dbReference type="Proteomes" id="UP000285150">
    <property type="component" value="Unassembled WGS sequence"/>
</dbReference>
<dbReference type="Gene3D" id="1.10.443.10">
    <property type="entry name" value="Intergrase catalytic core"/>
    <property type="match status" value="1"/>
</dbReference>
<evidence type="ECO:0000256" key="3">
    <source>
        <dbReference type="ARBA" id="ARBA00023172"/>
    </source>
</evidence>
<evidence type="ECO:0000259" key="5">
    <source>
        <dbReference type="PROSITE" id="PS51898"/>
    </source>
</evidence>
<dbReference type="AlphaFoldDB" id="A0A413BAL2"/>
<keyword evidence="1" id="KW-0229">DNA integration</keyword>
<dbReference type="GO" id="GO:0003677">
    <property type="term" value="F:DNA binding"/>
    <property type="evidence" value="ECO:0007669"/>
    <property type="project" value="UniProtKB-UniRule"/>
</dbReference>
<dbReference type="InterPro" id="IPR013762">
    <property type="entry name" value="Integrase-like_cat_sf"/>
</dbReference>
<organism evidence="7 8">
    <name type="scientific">Bacteroides stercoris</name>
    <dbReference type="NCBI Taxonomy" id="46506"/>
    <lineage>
        <taxon>Bacteria</taxon>
        <taxon>Pseudomonadati</taxon>
        <taxon>Bacteroidota</taxon>
        <taxon>Bacteroidia</taxon>
        <taxon>Bacteroidales</taxon>
        <taxon>Bacteroidaceae</taxon>
        <taxon>Bacteroides</taxon>
    </lineage>
</organism>
<gene>
    <name evidence="7" type="ORF">DWV77_03905</name>
</gene>
<evidence type="ECO:0000256" key="1">
    <source>
        <dbReference type="ARBA" id="ARBA00022908"/>
    </source>
</evidence>
<dbReference type="Pfam" id="PF00589">
    <property type="entry name" value="Phage_integrase"/>
    <property type="match status" value="1"/>
</dbReference>
<dbReference type="PANTHER" id="PTHR30349">
    <property type="entry name" value="PHAGE INTEGRASE-RELATED"/>
    <property type="match status" value="1"/>
</dbReference>
<evidence type="ECO:0000259" key="6">
    <source>
        <dbReference type="PROSITE" id="PS51900"/>
    </source>
</evidence>
<dbReference type="InterPro" id="IPR044068">
    <property type="entry name" value="CB"/>
</dbReference>
<dbReference type="GO" id="GO:0015074">
    <property type="term" value="P:DNA integration"/>
    <property type="evidence" value="ECO:0007669"/>
    <property type="project" value="UniProtKB-KW"/>
</dbReference>
<feature type="domain" description="Tyr recombinase" evidence="5">
    <location>
        <begin position="100"/>
        <end position="305"/>
    </location>
</feature>